<reference evidence="3 4" key="1">
    <citation type="submission" date="2018-12" db="EMBL/GenBank/DDBJ databases">
        <title>Draft genome sequence of Embleya hyalina NBRC 13850T.</title>
        <authorList>
            <person name="Komaki H."/>
            <person name="Hosoyama A."/>
            <person name="Kimura A."/>
            <person name="Ichikawa N."/>
            <person name="Tamura T."/>
        </authorList>
    </citation>
    <scope>NUCLEOTIDE SEQUENCE [LARGE SCALE GENOMIC DNA]</scope>
    <source>
        <strain evidence="3 4">NBRC 13850</strain>
    </source>
</reference>
<proteinExistence type="predicted"/>
<name>A0A401YMF7_9ACTN</name>
<dbReference type="Proteomes" id="UP000286931">
    <property type="component" value="Unassembled WGS sequence"/>
</dbReference>
<accession>A0A401YMF7</accession>
<gene>
    <name evidence="3" type="ORF">EHYA_03469</name>
</gene>
<keyword evidence="4" id="KW-1185">Reference proteome</keyword>
<evidence type="ECO:0000313" key="4">
    <source>
        <dbReference type="Proteomes" id="UP000286931"/>
    </source>
</evidence>
<sequence length="183" mass="18289">MTVSGSGFPACGPGSRVDVLWDGAALTARDVSAAPKGGGFSVRLVVPKDASKGAHKVSARCGGVDASAPFEVATGAGAGSSRPTATGTSATAVPGTGAGASSGWMIGSVAAGVFLAVALVGYVGVFRRGRGPRWTRRHVRAVMRSGLVSDGARDVVDTGGTSRTVRLEPRPDPGEQTIEEVDP</sequence>
<dbReference type="AlphaFoldDB" id="A0A401YMF7"/>
<keyword evidence="2" id="KW-0472">Membrane</keyword>
<feature type="region of interest" description="Disordered" evidence="1">
    <location>
        <begin position="153"/>
        <end position="183"/>
    </location>
</feature>
<evidence type="ECO:0000256" key="1">
    <source>
        <dbReference type="SAM" id="MobiDB-lite"/>
    </source>
</evidence>
<evidence type="ECO:0000256" key="2">
    <source>
        <dbReference type="SAM" id="Phobius"/>
    </source>
</evidence>
<organism evidence="3 4">
    <name type="scientific">Embleya hyalina</name>
    <dbReference type="NCBI Taxonomy" id="516124"/>
    <lineage>
        <taxon>Bacteria</taxon>
        <taxon>Bacillati</taxon>
        <taxon>Actinomycetota</taxon>
        <taxon>Actinomycetes</taxon>
        <taxon>Kitasatosporales</taxon>
        <taxon>Streptomycetaceae</taxon>
        <taxon>Embleya</taxon>
    </lineage>
</organism>
<comment type="caution">
    <text evidence="3">The sequence shown here is derived from an EMBL/GenBank/DDBJ whole genome shotgun (WGS) entry which is preliminary data.</text>
</comment>
<protein>
    <submittedName>
        <fullName evidence="3">Uncharacterized protein</fullName>
    </submittedName>
</protein>
<keyword evidence="2" id="KW-1133">Transmembrane helix</keyword>
<feature type="transmembrane region" description="Helical" evidence="2">
    <location>
        <begin position="104"/>
        <end position="126"/>
    </location>
</feature>
<keyword evidence="2" id="KW-0812">Transmembrane</keyword>
<dbReference type="EMBL" id="BIFH01000018">
    <property type="protein sequence ID" value="GCD95786.1"/>
    <property type="molecule type" value="Genomic_DNA"/>
</dbReference>
<evidence type="ECO:0000313" key="3">
    <source>
        <dbReference type="EMBL" id="GCD95786.1"/>
    </source>
</evidence>